<evidence type="ECO:0000256" key="3">
    <source>
        <dbReference type="ARBA" id="ARBA00022692"/>
    </source>
</evidence>
<evidence type="ECO:0000256" key="6">
    <source>
        <dbReference type="RuleBase" id="RU363053"/>
    </source>
</evidence>
<dbReference type="GeneID" id="55970266"/>
<sequence length="201" mass="22462">MSFFRWYNAKLASSPLLTQAVTTSALFATGDVTAQQVVDRRGLAKHDFTRTGRMALYGGVVFGPIATTWFGFLARRIVVPRSRHLETAARVVVDQSVFAPTMIGVFLSSMAVMEGNSPQKKLESTWWSALKTNWLVWPAVQTINFAFLPLQHRVLFANVVSIGWNSYLSFVNGREAAAEEHEREEHEQQVEVKGKAIDTDA</sequence>
<keyword evidence="5 6" id="KW-0472">Membrane</keyword>
<protein>
    <submittedName>
        <fullName evidence="8">Uncharacterized protein</fullName>
    </submittedName>
</protein>
<dbReference type="InterPro" id="IPR007248">
    <property type="entry name" value="Mpv17_PMP22"/>
</dbReference>
<dbReference type="GO" id="GO:0016020">
    <property type="term" value="C:membrane"/>
    <property type="evidence" value="ECO:0007669"/>
    <property type="project" value="UniProtKB-SubCell"/>
</dbReference>
<dbReference type="Proteomes" id="UP000749293">
    <property type="component" value="Unassembled WGS sequence"/>
</dbReference>
<comment type="subcellular location">
    <subcellularLocation>
        <location evidence="1">Membrane</location>
        <topology evidence="1">Multi-pass membrane protein</topology>
    </subcellularLocation>
</comment>
<dbReference type="PANTHER" id="PTHR11266:SF17">
    <property type="entry name" value="PROTEIN MPV17"/>
    <property type="match status" value="1"/>
</dbReference>
<reference evidence="8" key="1">
    <citation type="submission" date="2020-03" db="EMBL/GenBank/DDBJ databases">
        <title>Site-based positive gene gene selection in Geosmithia morbida across the United States reveals a broad range of putative effectors and factors for local host and environmental adapation.</title>
        <authorList>
            <person name="Onufrak A."/>
            <person name="Murdoch R.W."/>
            <person name="Gazis R."/>
            <person name="Huff M."/>
            <person name="Staton M."/>
            <person name="Klingeman W."/>
            <person name="Hadziabdic D."/>
        </authorList>
    </citation>
    <scope>NUCLEOTIDE SEQUENCE</scope>
    <source>
        <strain evidence="8">1262</strain>
    </source>
</reference>
<evidence type="ECO:0000256" key="2">
    <source>
        <dbReference type="ARBA" id="ARBA00006824"/>
    </source>
</evidence>
<dbReference type="RefSeq" id="XP_035323851.1">
    <property type="nucleotide sequence ID" value="XM_035466014.1"/>
</dbReference>
<dbReference type="EMBL" id="JAANYQ010000003">
    <property type="protein sequence ID" value="KAF4125199.1"/>
    <property type="molecule type" value="Genomic_DNA"/>
</dbReference>
<keyword evidence="4 6" id="KW-1133">Transmembrane helix</keyword>
<feature type="region of interest" description="Disordered" evidence="7">
    <location>
        <begin position="179"/>
        <end position="201"/>
    </location>
</feature>
<comment type="caution">
    <text evidence="6">Lacks conserved residue(s) required for the propagation of feature annotation.</text>
</comment>
<evidence type="ECO:0000313" key="9">
    <source>
        <dbReference type="Proteomes" id="UP000749293"/>
    </source>
</evidence>
<comment type="caution">
    <text evidence="8">The sequence shown here is derived from an EMBL/GenBank/DDBJ whole genome shotgun (WGS) entry which is preliminary data.</text>
</comment>
<dbReference type="Pfam" id="PF04117">
    <property type="entry name" value="Mpv17_PMP22"/>
    <property type="match status" value="1"/>
</dbReference>
<evidence type="ECO:0000256" key="1">
    <source>
        <dbReference type="ARBA" id="ARBA00004141"/>
    </source>
</evidence>
<name>A0A9P4Z0J2_9HYPO</name>
<feature type="transmembrane region" description="Helical" evidence="6">
    <location>
        <begin position="54"/>
        <end position="74"/>
    </location>
</feature>
<gene>
    <name evidence="8" type="ORF">GMORB2_4038</name>
</gene>
<organism evidence="8 9">
    <name type="scientific">Geosmithia morbida</name>
    <dbReference type="NCBI Taxonomy" id="1094350"/>
    <lineage>
        <taxon>Eukaryota</taxon>
        <taxon>Fungi</taxon>
        <taxon>Dikarya</taxon>
        <taxon>Ascomycota</taxon>
        <taxon>Pezizomycotina</taxon>
        <taxon>Sordariomycetes</taxon>
        <taxon>Hypocreomycetidae</taxon>
        <taxon>Hypocreales</taxon>
        <taxon>Bionectriaceae</taxon>
        <taxon>Geosmithia</taxon>
    </lineage>
</organism>
<proteinExistence type="inferred from homology"/>
<dbReference type="PANTHER" id="PTHR11266">
    <property type="entry name" value="PEROXISOMAL MEMBRANE PROTEIN 2, PXMP2 MPV17"/>
    <property type="match status" value="1"/>
</dbReference>
<dbReference type="OrthoDB" id="430207at2759"/>
<keyword evidence="3 6" id="KW-0812">Transmembrane</keyword>
<keyword evidence="9" id="KW-1185">Reference proteome</keyword>
<evidence type="ECO:0000256" key="7">
    <source>
        <dbReference type="SAM" id="MobiDB-lite"/>
    </source>
</evidence>
<evidence type="ECO:0000256" key="5">
    <source>
        <dbReference type="ARBA" id="ARBA00023136"/>
    </source>
</evidence>
<dbReference type="GO" id="GO:0005739">
    <property type="term" value="C:mitochondrion"/>
    <property type="evidence" value="ECO:0007669"/>
    <property type="project" value="TreeGrafter"/>
</dbReference>
<evidence type="ECO:0000313" key="8">
    <source>
        <dbReference type="EMBL" id="KAF4125199.1"/>
    </source>
</evidence>
<comment type="similarity">
    <text evidence="2 6">Belongs to the peroxisomal membrane protein PXMP2/4 family.</text>
</comment>
<accession>A0A9P4Z0J2</accession>
<evidence type="ECO:0000256" key="4">
    <source>
        <dbReference type="ARBA" id="ARBA00022989"/>
    </source>
</evidence>
<dbReference type="AlphaFoldDB" id="A0A9P4Z0J2"/>